<dbReference type="EMBL" id="FOQE01000005">
    <property type="protein sequence ID" value="SFH59692.1"/>
    <property type="molecule type" value="Genomic_DNA"/>
</dbReference>
<keyword evidence="2" id="KW-1185">Reference proteome</keyword>
<dbReference type="InterPro" id="IPR014718">
    <property type="entry name" value="GH-type_carb-bd"/>
</dbReference>
<sequence>MTSIKHRKTGIEYLWQGDPDYWGRHAPVLFPIVGRLKNNQYTYQGKTYSLNQHGFARDQVFQVVSQNENEATLQLTATEETKSRYPFDFSLLIRYVVSENSVQVTYAVENRDTEEKMYFSIGAHPGFNVPLTDTTSFEDYYLSFLPRETRKLIPLEGLFVDTANKTIGQTNTPMALSRKLFEHDALIYETAGTNTFSIESDKTTHKVSVTFEDFPYTGIWSVAQKEAPFVCIEPWFGIADTTDASGKLEEKTGIQSLEPQQNFEAHYQITVD</sequence>
<proteinExistence type="predicted"/>
<protein>
    <submittedName>
        <fullName evidence="1">Galactose mutarotase</fullName>
    </submittedName>
</protein>
<dbReference type="GO" id="GO:0005975">
    <property type="term" value="P:carbohydrate metabolic process"/>
    <property type="evidence" value="ECO:0007669"/>
    <property type="project" value="InterPro"/>
</dbReference>
<dbReference type="InterPro" id="IPR011013">
    <property type="entry name" value="Gal_mutarotase_sf_dom"/>
</dbReference>
<organism evidence="1 2">
    <name type="scientific">Pisciglobus halotolerans</name>
    <dbReference type="NCBI Taxonomy" id="745365"/>
    <lineage>
        <taxon>Bacteria</taxon>
        <taxon>Bacillati</taxon>
        <taxon>Bacillota</taxon>
        <taxon>Bacilli</taxon>
        <taxon>Lactobacillales</taxon>
        <taxon>Carnobacteriaceae</taxon>
    </lineage>
</organism>
<accession>A0A1I3BBR1</accession>
<reference evidence="1 2" key="1">
    <citation type="submission" date="2016-10" db="EMBL/GenBank/DDBJ databases">
        <authorList>
            <person name="de Groot N.N."/>
        </authorList>
    </citation>
    <scope>NUCLEOTIDE SEQUENCE [LARGE SCALE GENOMIC DNA]</scope>
    <source>
        <strain evidence="1 2">DSM 27630</strain>
    </source>
</reference>
<dbReference type="AlphaFoldDB" id="A0A1I3BBR1"/>
<gene>
    <name evidence="1" type="ORF">SAMN04489868_10571</name>
</gene>
<dbReference type="InterPro" id="IPR008183">
    <property type="entry name" value="Aldose_1/G6P_1-epimerase"/>
</dbReference>
<name>A0A1I3BBR1_9LACT</name>
<dbReference type="GO" id="GO:0030246">
    <property type="term" value="F:carbohydrate binding"/>
    <property type="evidence" value="ECO:0007669"/>
    <property type="project" value="InterPro"/>
</dbReference>
<dbReference type="RefSeq" id="WP_245741783.1">
    <property type="nucleotide sequence ID" value="NZ_FOQE01000005.1"/>
</dbReference>
<dbReference type="GO" id="GO:0016853">
    <property type="term" value="F:isomerase activity"/>
    <property type="evidence" value="ECO:0007669"/>
    <property type="project" value="InterPro"/>
</dbReference>
<dbReference type="Proteomes" id="UP000198668">
    <property type="component" value="Unassembled WGS sequence"/>
</dbReference>
<dbReference type="Pfam" id="PF01263">
    <property type="entry name" value="Aldose_epim"/>
    <property type="match status" value="1"/>
</dbReference>
<evidence type="ECO:0000313" key="1">
    <source>
        <dbReference type="EMBL" id="SFH59692.1"/>
    </source>
</evidence>
<dbReference type="Gene3D" id="2.70.98.10">
    <property type="match status" value="1"/>
</dbReference>
<evidence type="ECO:0000313" key="2">
    <source>
        <dbReference type="Proteomes" id="UP000198668"/>
    </source>
</evidence>
<dbReference type="CDD" id="cd09024">
    <property type="entry name" value="Aldose_epim_lacX"/>
    <property type="match status" value="1"/>
</dbReference>
<dbReference type="SUPFAM" id="SSF74650">
    <property type="entry name" value="Galactose mutarotase-like"/>
    <property type="match status" value="1"/>
</dbReference>
<dbReference type="InterPro" id="IPR037481">
    <property type="entry name" value="LacX"/>
</dbReference>